<dbReference type="AlphaFoldDB" id="A0A8C6U5U0"/>
<evidence type="ECO:0000256" key="1">
    <source>
        <dbReference type="SAM" id="Phobius"/>
    </source>
</evidence>
<feature type="transmembrane region" description="Helical" evidence="1">
    <location>
        <begin position="66"/>
        <end position="87"/>
    </location>
</feature>
<dbReference type="Pfam" id="PF15125">
    <property type="entry name" value="TMEM238"/>
    <property type="match status" value="1"/>
</dbReference>
<name>A0A8C6U5U0_9GOBI</name>
<feature type="transmembrane region" description="Helical" evidence="1">
    <location>
        <begin position="34"/>
        <end position="54"/>
    </location>
</feature>
<reference evidence="2" key="2">
    <citation type="submission" date="2025-09" db="UniProtKB">
        <authorList>
            <consortium name="Ensembl"/>
        </authorList>
    </citation>
    <scope>IDENTIFICATION</scope>
</reference>
<dbReference type="InterPro" id="IPR029365">
    <property type="entry name" value="TMEM238"/>
</dbReference>
<keyword evidence="1" id="KW-0812">Transmembrane</keyword>
<sequence>MLHSHLKNRWISLCVCVCFGRGFGKAIGACLPVFIIAVVLDITGIVLLFVGIFANLRKDDRFYGDFLIYTGSIVLFFSLGLWLMWYLGNVPAPYDHAGARKGSSIAELARKLSRRLSEKLKSEVMGIGAAAEVQSTQPGLDHLSLFGSHCTAM</sequence>
<evidence type="ECO:0008006" key="4">
    <source>
        <dbReference type="Google" id="ProtNLM"/>
    </source>
</evidence>
<keyword evidence="3" id="KW-1185">Reference proteome</keyword>
<dbReference type="PANTHER" id="PTHR28613:SF7">
    <property type="entry name" value="TRANSMEMBRANE PROTEIN 238"/>
    <property type="match status" value="1"/>
</dbReference>
<reference evidence="2" key="1">
    <citation type="submission" date="2025-08" db="UniProtKB">
        <authorList>
            <consortium name="Ensembl"/>
        </authorList>
    </citation>
    <scope>IDENTIFICATION</scope>
</reference>
<keyword evidence="1" id="KW-0472">Membrane</keyword>
<protein>
    <recommendedName>
        <fullName evidence="4">Transmembrane protein 238</fullName>
    </recommendedName>
</protein>
<dbReference type="PANTHER" id="PTHR28613">
    <property type="entry name" value="SI:CH211-232M10.4-RELATED"/>
    <property type="match status" value="1"/>
</dbReference>
<dbReference type="Ensembl" id="ENSNMLT00000035297.1">
    <property type="protein sequence ID" value="ENSNMLP00000031667.1"/>
    <property type="gene ID" value="ENSNMLG00000019872.1"/>
</dbReference>
<organism evidence="2 3">
    <name type="scientific">Neogobius melanostomus</name>
    <name type="common">round goby</name>
    <dbReference type="NCBI Taxonomy" id="47308"/>
    <lineage>
        <taxon>Eukaryota</taxon>
        <taxon>Metazoa</taxon>
        <taxon>Chordata</taxon>
        <taxon>Craniata</taxon>
        <taxon>Vertebrata</taxon>
        <taxon>Euteleostomi</taxon>
        <taxon>Actinopterygii</taxon>
        <taxon>Neopterygii</taxon>
        <taxon>Teleostei</taxon>
        <taxon>Neoteleostei</taxon>
        <taxon>Acanthomorphata</taxon>
        <taxon>Gobiaria</taxon>
        <taxon>Gobiiformes</taxon>
        <taxon>Gobioidei</taxon>
        <taxon>Gobiidae</taxon>
        <taxon>Benthophilinae</taxon>
        <taxon>Neogobiini</taxon>
        <taxon>Neogobius</taxon>
    </lineage>
</organism>
<dbReference type="Proteomes" id="UP000694523">
    <property type="component" value="Unplaced"/>
</dbReference>
<evidence type="ECO:0000313" key="2">
    <source>
        <dbReference type="Ensembl" id="ENSNMLP00000031667.1"/>
    </source>
</evidence>
<proteinExistence type="predicted"/>
<evidence type="ECO:0000313" key="3">
    <source>
        <dbReference type="Proteomes" id="UP000694523"/>
    </source>
</evidence>
<keyword evidence="1" id="KW-1133">Transmembrane helix</keyword>
<accession>A0A8C6U5U0</accession>